<comment type="caution">
    <text evidence="2">The sequence shown here is derived from an EMBL/GenBank/DDBJ whole genome shotgun (WGS) entry which is preliminary data.</text>
</comment>
<reference evidence="2 3" key="1">
    <citation type="journal article" date="2016" name="Environ. Microbiol.">
        <title>New Methyloceanibacter diversity from North Sea sediments includes methanotroph containing solely the soluble methane monooxygenase.</title>
        <authorList>
            <person name="Vekeman B."/>
            <person name="Kerckhof F.M."/>
            <person name="Cremers G."/>
            <person name="de Vos P."/>
            <person name="Vandamme P."/>
            <person name="Boon N."/>
            <person name="Op den Camp H.J."/>
            <person name="Heylen K."/>
        </authorList>
    </citation>
    <scope>NUCLEOTIDE SEQUENCE [LARGE SCALE GENOMIC DNA]</scope>
    <source>
        <strain evidence="2 3">R-67176</strain>
    </source>
</reference>
<dbReference type="RefSeq" id="WP_069443686.1">
    <property type="nucleotide sequence ID" value="NZ_LPWE01000005.1"/>
</dbReference>
<dbReference type="Proteomes" id="UP000094172">
    <property type="component" value="Unassembled WGS sequence"/>
</dbReference>
<name>A0A1E3VS48_9HYPH</name>
<dbReference type="EMBL" id="LPWE01000005">
    <property type="protein sequence ID" value="ODR96355.1"/>
    <property type="molecule type" value="Genomic_DNA"/>
</dbReference>
<feature type="region of interest" description="Disordered" evidence="1">
    <location>
        <begin position="42"/>
        <end position="71"/>
    </location>
</feature>
<keyword evidence="3" id="KW-1185">Reference proteome</keyword>
<accession>A0A1E3VS48</accession>
<evidence type="ECO:0000256" key="1">
    <source>
        <dbReference type="SAM" id="MobiDB-lite"/>
    </source>
</evidence>
<gene>
    <name evidence="2" type="ORF">AUC70_15885</name>
</gene>
<evidence type="ECO:0000313" key="3">
    <source>
        <dbReference type="Proteomes" id="UP000094172"/>
    </source>
</evidence>
<dbReference type="AlphaFoldDB" id="A0A1E3VS48"/>
<proteinExistence type="predicted"/>
<feature type="compositionally biased region" description="Low complexity" evidence="1">
    <location>
        <begin position="42"/>
        <end position="57"/>
    </location>
</feature>
<evidence type="ECO:0000313" key="2">
    <source>
        <dbReference type="EMBL" id="ODR96355.1"/>
    </source>
</evidence>
<organism evidence="2 3">
    <name type="scientific">Methyloceanibacter stevinii</name>
    <dbReference type="NCBI Taxonomy" id="1774970"/>
    <lineage>
        <taxon>Bacteria</taxon>
        <taxon>Pseudomonadati</taxon>
        <taxon>Pseudomonadota</taxon>
        <taxon>Alphaproteobacteria</taxon>
        <taxon>Hyphomicrobiales</taxon>
        <taxon>Hyphomicrobiaceae</taxon>
        <taxon>Methyloceanibacter</taxon>
    </lineage>
</organism>
<sequence length="71" mass="7369">MAERLPSLWLQAASGTPEEVAAVKDSYTGQYLKELLGGRGSVAKAPANAASGKAAKSPSKRSPRKRAEAAE</sequence>
<protein>
    <submittedName>
        <fullName evidence="2">Uncharacterized protein</fullName>
    </submittedName>
</protein>